<organism evidence="1 2">
    <name type="scientific">Trichonephila clavipes</name>
    <name type="common">Golden silk orbweaver</name>
    <name type="synonym">Nephila clavipes</name>
    <dbReference type="NCBI Taxonomy" id="2585209"/>
    <lineage>
        <taxon>Eukaryota</taxon>
        <taxon>Metazoa</taxon>
        <taxon>Ecdysozoa</taxon>
        <taxon>Arthropoda</taxon>
        <taxon>Chelicerata</taxon>
        <taxon>Arachnida</taxon>
        <taxon>Araneae</taxon>
        <taxon>Araneomorphae</taxon>
        <taxon>Entelegynae</taxon>
        <taxon>Araneoidea</taxon>
        <taxon>Nephilidae</taxon>
        <taxon>Trichonephila</taxon>
    </lineage>
</organism>
<evidence type="ECO:0000313" key="1">
    <source>
        <dbReference type="EMBL" id="GFX86444.1"/>
    </source>
</evidence>
<evidence type="ECO:0000313" key="2">
    <source>
        <dbReference type="Proteomes" id="UP000887159"/>
    </source>
</evidence>
<sequence length="139" mass="15407">MSLGNGTRSVPPSISRLLLSQPNVASRRGFEIEDFLQYGFGGNVHNTQLLASLCGIAIEICCVSEWTQNGSVLGEHLFIGATETSRNITARDISGEIYSFLEDFRRFRTRQNGHQIGTNLVTKTDANLTLPPRFHQVLI</sequence>
<dbReference type="AlphaFoldDB" id="A0A8X6UYE4"/>
<comment type="caution">
    <text evidence="1">The sequence shown here is derived from an EMBL/GenBank/DDBJ whole genome shotgun (WGS) entry which is preliminary data.</text>
</comment>
<accession>A0A8X6UYE4</accession>
<dbReference type="Proteomes" id="UP000887159">
    <property type="component" value="Unassembled WGS sequence"/>
</dbReference>
<reference evidence="1" key="1">
    <citation type="submission" date="2020-08" db="EMBL/GenBank/DDBJ databases">
        <title>Multicomponent nature underlies the extraordinary mechanical properties of spider dragline silk.</title>
        <authorList>
            <person name="Kono N."/>
            <person name="Nakamura H."/>
            <person name="Mori M."/>
            <person name="Yoshida Y."/>
            <person name="Ohtoshi R."/>
            <person name="Malay A.D."/>
            <person name="Moran D.A.P."/>
            <person name="Tomita M."/>
            <person name="Numata K."/>
            <person name="Arakawa K."/>
        </authorList>
    </citation>
    <scope>NUCLEOTIDE SEQUENCE</scope>
</reference>
<dbReference type="EMBL" id="BMAU01021007">
    <property type="protein sequence ID" value="GFX86444.1"/>
    <property type="molecule type" value="Genomic_DNA"/>
</dbReference>
<proteinExistence type="predicted"/>
<name>A0A8X6UYE4_TRICX</name>
<keyword evidence="2" id="KW-1185">Reference proteome</keyword>
<gene>
    <name evidence="1" type="ORF">TNCV_2563331</name>
</gene>
<protein>
    <submittedName>
        <fullName evidence="1">Uncharacterized protein</fullName>
    </submittedName>
</protein>